<sequence length="74" mass="8426">MGEDIFMDGWGQYGSSTEHERYIDDYKLKSRKRRCSCGCDQVATHAGMANGVCLTIGCELSIRRWVRDGFKSNK</sequence>
<reference evidence="1 2" key="1">
    <citation type="journal article" date="2018" name="Front. Microbiol.">
        <title>Phylogeny of Vibrio vulnificus from the Analysis of the Core-Genome: Implications for Intra-Species Taxonomy.</title>
        <authorList>
            <person name="Roig F.J."/>
            <person name="Gonzalez-Candelas F."/>
            <person name="Sanjuan E."/>
            <person name="Fouz B."/>
            <person name="Feil E.J."/>
            <person name="Llorens C."/>
            <person name="Baker-Austin C."/>
            <person name="Oliver J.D."/>
            <person name="Danin-Poleg Y."/>
            <person name="Gibas C.J."/>
            <person name="Kashi Y."/>
            <person name="Gulig P.A."/>
            <person name="Morrison S.S."/>
            <person name="Amaro C."/>
        </authorList>
    </citation>
    <scope>NUCLEOTIDE SEQUENCE [LARGE SCALE GENOMIC DNA]</scope>
    <source>
        <strain evidence="1 2">CECT4608</strain>
    </source>
</reference>
<dbReference type="Proteomes" id="UP000237466">
    <property type="component" value="Unassembled WGS sequence"/>
</dbReference>
<organism evidence="1 2">
    <name type="scientific">Vibrio vulnificus</name>
    <dbReference type="NCBI Taxonomy" id="672"/>
    <lineage>
        <taxon>Bacteria</taxon>
        <taxon>Pseudomonadati</taxon>
        <taxon>Pseudomonadota</taxon>
        <taxon>Gammaproteobacteria</taxon>
        <taxon>Vibrionales</taxon>
        <taxon>Vibrionaceae</taxon>
        <taxon>Vibrio</taxon>
    </lineage>
</organism>
<comment type="caution">
    <text evidence="1">The sequence shown here is derived from an EMBL/GenBank/DDBJ whole genome shotgun (WGS) entry which is preliminary data.</text>
</comment>
<dbReference type="EMBL" id="PDGH01000101">
    <property type="protein sequence ID" value="POB47186.1"/>
    <property type="molecule type" value="Genomic_DNA"/>
</dbReference>
<gene>
    <name evidence="1" type="ORF">CRN52_13990</name>
</gene>
<evidence type="ECO:0000313" key="1">
    <source>
        <dbReference type="EMBL" id="POB47186.1"/>
    </source>
</evidence>
<accession>A0A2S3R253</accession>
<name>A0A2S3R253_VIBVL</name>
<proteinExistence type="predicted"/>
<protein>
    <submittedName>
        <fullName evidence="1">Uncharacterized protein</fullName>
    </submittedName>
</protein>
<evidence type="ECO:0000313" key="2">
    <source>
        <dbReference type="Proteomes" id="UP000237466"/>
    </source>
</evidence>
<dbReference type="AlphaFoldDB" id="A0A2S3R253"/>